<dbReference type="InterPro" id="IPR003423">
    <property type="entry name" value="OMP_efflux"/>
</dbReference>
<dbReference type="SUPFAM" id="SSF56954">
    <property type="entry name" value="Outer membrane efflux proteins (OEP)"/>
    <property type="match status" value="1"/>
</dbReference>
<evidence type="ECO:0000256" key="3">
    <source>
        <dbReference type="ARBA" id="ARBA00022448"/>
    </source>
</evidence>
<sequence length="436" mass="49503">MKNKIGVLIFSFLSLALVSQAQETVLLSKAEALSRVQEENTSIKISEEEFNKAQADFRQTNAVFLPNITASHTGISTTNPLMAFGSKLNQEILTASDFDPALLNDPSKTQNFATKIEVQQPLINADGIYQRKAAKTKMEAMSLQTQRTSDYLALEVDKAYMQLQLAYKAVDVLNKALEAANANKTLADNSFKQGYLQRADVLNVEVRVSEVQAQLQHAKSNVQNASNYLSFLMNDETYMVYKPSEDLVVEALDFQNSSISENRSDIKAMELASEAYKDMSKADKMTFLPRLNAFGSYEMYDDKIFRADASGYVVGAQLSWDIFQGSKRFGKAQKSKAEYEKSKLEYNQYVSQSKLELNKAKRMLQDSENKLNLTKLALEQSEESLRIRTDRFKEGLEKTSDLLMAETQFSQKQLEYYQTIFEYNYAQAYLEFLTKE</sequence>
<dbReference type="Gene3D" id="1.20.1600.10">
    <property type="entry name" value="Outer membrane efflux proteins (OEP)"/>
    <property type="match status" value="1"/>
</dbReference>
<keyword evidence="3" id="KW-0813">Transport</keyword>
<keyword evidence="5" id="KW-0812">Transmembrane</keyword>
<feature type="signal peptide" evidence="9">
    <location>
        <begin position="1"/>
        <end position="21"/>
    </location>
</feature>
<accession>A0ABS9RKL2</accession>
<comment type="caution">
    <text evidence="10">The sequence shown here is derived from an EMBL/GenBank/DDBJ whole genome shotgun (WGS) entry which is preliminary data.</text>
</comment>
<dbReference type="PANTHER" id="PTHR30026">
    <property type="entry name" value="OUTER MEMBRANE PROTEIN TOLC"/>
    <property type="match status" value="1"/>
</dbReference>
<keyword evidence="8" id="KW-0175">Coiled coil</keyword>
<name>A0ABS9RKL2_9FLAO</name>
<dbReference type="EMBL" id="JAKVQD010000005">
    <property type="protein sequence ID" value="MCH4553486.1"/>
    <property type="molecule type" value="Genomic_DNA"/>
</dbReference>
<dbReference type="PANTHER" id="PTHR30026:SF21">
    <property type="entry name" value="SLR1270 PROTEIN"/>
    <property type="match status" value="1"/>
</dbReference>
<proteinExistence type="inferred from homology"/>
<evidence type="ECO:0000256" key="1">
    <source>
        <dbReference type="ARBA" id="ARBA00004442"/>
    </source>
</evidence>
<evidence type="ECO:0000256" key="6">
    <source>
        <dbReference type="ARBA" id="ARBA00023136"/>
    </source>
</evidence>
<reference evidence="10" key="1">
    <citation type="submission" date="2022-02" db="EMBL/GenBank/DDBJ databases">
        <title>Aestuariibaculum sp., a marine bacterium isolated from sediment in Guangxi.</title>
        <authorList>
            <person name="Ying J."/>
        </authorList>
    </citation>
    <scope>NUCLEOTIDE SEQUENCE</scope>
    <source>
        <strain evidence="10">L182</strain>
    </source>
</reference>
<protein>
    <submittedName>
        <fullName evidence="10">TolC family protein</fullName>
    </submittedName>
</protein>
<keyword evidence="6" id="KW-0472">Membrane</keyword>
<evidence type="ECO:0000256" key="5">
    <source>
        <dbReference type="ARBA" id="ARBA00022692"/>
    </source>
</evidence>
<evidence type="ECO:0000256" key="4">
    <source>
        <dbReference type="ARBA" id="ARBA00022452"/>
    </source>
</evidence>
<keyword evidence="7" id="KW-0998">Cell outer membrane</keyword>
<evidence type="ECO:0000256" key="8">
    <source>
        <dbReference type="SAM" id="Coils"/>
    </source>
</evidence>
<feature type="chain" id="PRO_5046466636" evidence="9">
    <location>
        <begin position="22"/>
        <end position="436"/>
    </location>
</feature>
<feature type="coiled-coil region" evidence="8">
    <location>
        <begin position="350"/>
        <end position="384"/>
    </location>
</feature>
<evidence type="ECO:0000256" key="7">
    <source>
        <dbReference type="ARBA" id="ARBA00023237"/>
    </source>
</evidence>
<evidence type="ECO:0000313" key="10">
    <source>
        <dbReference type="EMBL" id="MCH4553486.1"/>
    </source>
</evidence>
<evidence type="ECO:0000313" key="11">
    <source>
        <dbReference type="Proteomes" id="UP001156141"/>
    </source>
</evidence>
<evidence type="ECO:0000256" key="9">
    <source>
        <dbReference type="SAM" id="SignalP"/>
    </source>
</evidence>
<keyword evidence="4" id="KW-1134">Transmembrane beta strand</keyword>
<comment type="subcellular location">
    <subcellularLocation>
        <location evidence="1">Cell outer membrane</location>
    </subcellularLocation>
</comment>
<keyword evidence="9" id="KW-0732">Signal</keyword>
<evidence type="ECO:0000256" key="2">
    <source>
        <dbReference type="ARBA" id="ARBA00007613"/>
    </source>
</evidence>
<keyword evidence="11" id="KW-1185">Reference proteome</keyword>
<dbReference type="RefSeq" id="WP_240574565.1">
    <property type="nucleotide sequence ID" value="NZ_CP136709.1"/>
</dbReference>
<dbReference type="InterPro" id="IPR051906">
    <property type="entry name" value="TolC-like"/>
</dbReference>
<dbReference type="Pfam" id="PF02321">
    <property type="entry name" value="OEP"/>
    <property type="match status" value="2"/>
</dbReference>
<gene>
    <name evidence="10" type="ORF">MKW35_12720</name>
</gene>
<comment type="similarity">
    <text evidence="2">Belongs to the outer membrane factor (OMF) (TC 1.B.17) family.</text>
</comment>
<dbReference type="Proteomes" id="UP001156141">
    <property type="component" value="Unassembled WGS sequence"/>
</dbReference>
<organism evidence="10 11">
    <name type="scientific">Aestuariibaculum lutulentum</name>
    <dbReference type="NCBI Taxonomy" id="2920935"/>
    <lineage>
        <taxon>Bacteria</taxon>
        <taxon>Pseudomonadati</taxon>
        <taxon>Bacteroidota</taxon>
        <taxon>Flavobacteriia</taxon>
        <taxon>Flavobacteriales</taxon>
        <taxon>Flavobacteriaceae</taxon>
    </lineage>
</organism>